<evidence type="ECO:0000313" key="3">
    <source>
        <dbReference type="Proteomes" id="UP001066276"/>
    </source>
</evidence>
<evidence type="ECO:0000313" key="2">
    <source>
        <dbReference type="EMBL" id="KAJ1185386.1"/>
    </source>
</evidence>
<accession>A0AAV7U9R4</accession>
<keyword evidence="3" id="KW-1185">Reference proteome</keyword>
<dbReference type="EMBL" id="JANPWB010000005">
    <property type="protein sequence ID" value="KAJ1185386.1"/>
    <property type="molecule type" value="Genomic_DNA"/>
</dbReference>
<dbReference type="Proteomes" id="UP001066276">
    <property type="component" value="Chromosome 3_1"/>
</dbReference>
<comment type="caution">
    <text evidence="2">The sequence shown here is derived from an EMBL/GenBank/DDBJ whole genome shotgun (WGS) entry which is preliminary data.</text>
</comment>
<name>A0AAV7U9R4_PLEWA</name>
<gene>
    <name evidence="2" type="ORF">NDU88_002179</name>
</gene>
<protein>
    <submittedName>
        <fullName evidence="2">Uncharacterized protein</fullName>
    </submittedName>
</protein>
<proteinExistence type="predicted"/>
<sequence length="112" mass="12376">MGPPGTLSIPALRPHQCPIVHSHTSVFLRFYLPSDLGIQMPDFFRLPGRTLPDEVVSLELSRSGHHESVQLSQPPNVNSQQSPSHFTAPRQGFQPTRVHSQDRSPAQATGFT</sequence>
<feature type="compositionally biased region" description="Polar residues" evidence="1">
    <location>
        <begin position="69"/>
        <end position="85"/>
    </location>
</feature>
<evidence type="ECO:0000256" key="1">
    <source>
        <dbReference type="SAM" id="MobiDB-lite"/>
    </source>
</evidence>
<dbReference type="AlphaFoldDB" id="A0AAV7U9R4"/>
<reference evidence="2" key="1">
    <citation type="journal article" date="2022" name="bioRxiv">
        <title>Sequencing and chromosome-scale assembly of the giantPleurodeles waltlgenome.</title>
        <authorList>
            <person name="Brown T."/>
            <person name="Elewa A."/>
            <person name="Iarovenko S."/>
            <person name="Subramanian E."/>
            <person name="Araus A.J."/>
            <person name="Petzold A."/>
            <person name="Susuki M."/>
            <person name="Suzuki K.-i.T."/>
            <person name="Hayashi T."/>
            <person name="Toyoda A."/>
            <person name="Oliveira C."/>
            <person name="Osipova E."/>
            <person name="Leigh N.D."/>
            <person name="Simon A."/>
            <person name="Yun M.H."/>
        </authorList>
    </citation>
    <scope>NUCLEOTIDE SEQUENCE</scope>
    <source>
        <strain evidence="2">20211129_DDA</strain>
        <tissue evidence="2">Liver</tissue>
    </source>
</reference>
<organism evidence="2 3">
    <name type="scientific">Pleurodeles waltl</name>
    <name type="common">Iberian ribbed newt</name>
    <dbReference type="NCBI Taxonomy" id="8319"/>
    <lineage>
        <taxon>Eukaryota</taxon>
        <taxon>Metazoa</taxon>
        <taxon>Chordata</taxon>
        <taxon>Craniata</taxon>
        <taxon>Vertebrata</taxon>
        <taxon>Euteleostomi</taxon>
        <taxon>Amphibia</taxon>
        <taxon>Batrachia</taxon>
        <taxon>Caudata</taxon>
        <taxon>Salamandroidea</taxon>
        <taxon>Salamandridae</taxon>
        <taxon>Pleurodelinae</taxon>
        <taxon>Pleurodeles</taxon>
    </lineage>
</organism>
<feature type="region of interest" description="Disordered" evidence="1">
    <location>
        <begin position="62"/>
        <end position="112"/>
    </location>
</feature>
<feature type="compositionally biased region" description="Polar residues" evidence="1">
    <location>
        <begin position="93"/>
        <end position="112"/>
    </location>
</feature>